<gene>
    <name evidence="1" type="ORF">AVEN_102606_1</name>
</gene>
<protein>
    <submittedName>
        <fullName evidence="1">Uncharacterized protein</fullName>
    </submittedName>
</protein>
<dbReference type="AlphaFoldDB" id="A0A4Y2BJ38"/>
<reference evidence="1 2" key="1">
    <citation type="journal article" date="2019" name="Sci. Rep.">
        <title>Orb-weaving spider Araneus ventricosus genome elucidates the spidroin gene catalogue.</title>
        <authorList>
            <person name="Kono N."/>
            <person name="Nakamura H."/>
            <person name="Ohtoshi R."/>
            <person name="Moran D.A.P."/>
            <person name="Shinohara A."/>
            <person name="Yoshida Y."/>
            <person name="Fujiwara M."/>
            <person name="Mori M."/>
            <person name="Tomita M."/>
            <person name="Arakawa K."/>
        </authorList>
    </citation>
    <scope>NUCLEOTIDE SEQUENCE [LARGE SCALE GENOMIC DNA]</scope>
</reference>
<sequence length="238" mass="27598">MGRLPKNGIHKSFPLDSNILKTRHRHADTKYRSKVQYLYSKLKEMSQNGAAKDSLLSVTLLRIQSLENEIIQKVGSDEMKNYQEDFVNFLLHEEALWKIKDTVKWWRKVEEALNSDDFIDNERTDFTDSSRSKSLNLQQKNITSNTAFPRVSSCCSTRKISQASDRFSARRTKSKKKFLAYASDFSESSNVIPCFPKFNENLFIPHEEGPDSLLSFEEQNYFSNEILAEPVGFENNLF</sequence>
<proteinExistence type="predicted"/>
<dbReference type="OrthoDB" id="6425505at2759"/>
<dbReference type="Proteomes" id="UP000499080">
    <property type="component" value="Unassembled WGS sequence"/>
</dbReference>
<dbReference type="EMBL" id="BGPR01000083">
    <property type="protein sequence ID" value="GBL92058.1"/>
    <property type="molecule type" value="Genomic_DNA"/>
</dbReference>
<evidence type="ECO:0000313" key="2">
    <source>
        <dbReference type="Proteomes" id="UP000499080"/>
    </source>
</evidence>
<organism evidence="1 2">
    <name type="scientific">Araneus ventricosus</name>
    <name type="common">Orbweaver spider</name>
    <name type="synonym">Epeira ventricosa</name>
    <dbReference type="NCBI Taxonomy" id="182803"/>
    <lineage>
        <taxon>Eukaryota</taxon>
        <taxon>Metazoa</taxon>
        <taxon>Ecdysozoa</taxon>
        <taxon>Arthropoda</taxon>
        <taxon>Chelicerata</taxon>
        <taxon>Arachnida</taxon>
        <taxon>Araneae</taxon>
        <taxon>Araneomorphae</taxon>
        <taxon>Entelegynae</taxon>
        <taxon>Araneoidea</taxon>
        <taxon>Araneidae</taxon>
        <taxon>Araneus</taxon>
    </lineage>
</organism>
<comment type="caution">
    <text evidence="1">The sequence shown here is derived from an EMBL/GenBank/DDBJ whole genome shotgun (WGS) entry which is preliminary data.</text>
</comment>
<accession>A0A4Y2BJ38</accession>
<name>A0A4Y2BJ38_ARAVE</name>
<evidence type="ECO:0000313" key="1">
    <source>
        <dbReference type="EMBL" id="GBL92058.1"/>
    </source>
</evidence>
<keyword evidence="2" id="KW-1185">Reference proteome</keyword>